<dbReference type="InterPro" id="IPR037191">
    <property type="entry name" value="VPS9_dom_sf"/>
</dbReference>
<feature type="domain" description="CUE" evidence="2">
    <location>
        <begin position="580"/>
        <end position="623"/>
    </location>
</feature>
<dbReference type="GO" id="GO:0016192">
    <property type="term" value="P:vesicle-mediated transport"/>
    <property type="evidence" value="ECO:0007669"/>
    <property type="project" value="InterPro"/>
</dbReference>
<evidence type="ECO:0000313" key="5">
    <source>
        <dbReference type="Proteomes" id="UP000245609"/>
    </source>
</evidence>
<dbReference type="Pfam" id="PF18151">
    <property type="entry name" value="DUF5601"/>
    <property type="match status" value="1"/>
</dbReference>
<dbReference type="GO" id="GO:0031267">
    <property type="term" value="F:small GTPase binding"/>
    <property type="evidence" value="ECO:0007669"/>
    <property type="project" value="TreeGrafter"/>
</dbReference>
<dbReference type="PROSITE" id="PS51205">
    <property type="entry name" value="VPS9"/>
    <property type="match status" value="1"/>
</dbReference>
<dbReference type="InterPro" id="IPR041545">
    <property type="entry name" value="DUF5601"/>
</dbReference>
<feature type="compositionally biased region" description="Basic and acidic residues" evidence="1">
    <location>
        <begin position="147"/>
        <end position="160"/>
    </location>
</feature>
<dbReference type="STRING" id="133381.A0A2T9ZDE0"/>
<dbReference type="InterPro" id="IPR003892">
    <property type="entry name" value="CUE"/>
</dbReference>
<dbReference type="AlphaFoldDB" id="A0A2T9ZDE0"/>
<dbReference type="GO" id="GO:0043130">
    <property type="term" value="F:ubiquitin binding"/>
    <property type="evidence" value="ECO:0007669"/>
    <property type="project" value="InterPro"/>
</dbReference>
<proteinExistence type="predicted"/>
<evidence type="ECO:0008006" key="6">
    <source>
        <dbReference type="Google" id="ProtNLM"/>
    </source>
</evidence>
<feature type="region of interest" description="Disordered" evidence="1">
    <location>
        <begin position="748"/>
        <end position="804"/>
    </location>
</feature>
<feature type="compositionally biased region" description="Basic and acidic residues" evidence="1">
    <location>
        <begin position="126"/>
        <end position="135"/>
    </location>
</feature>
<dbReference type="Pfam" id="PF02845">
    <property type="entry name" value="CUE"/>
    <property type="match status" value="1"/>
</dbReference>
<evidence type="ECO:0000259" key="3">
    <source>
        <dbReference type="PROSITE" id="PS51205"/>
    </source>
</evidence>
<dbReference type="Proteomes" id="UP000245609">
    <property type="component" value="Unassembled WGS sequence"/>
</dbReference>
<feature type="compositionally biased region" description="Acidic residues" evidence="1">
    <location>
        <begin position="705"/>
        <end position="714"/>
    </location>
</feature>
<dbReference type="SMART" id="SM00546">
    <property type="entry name" value="CUE"/>
    <property type="match status" value="1"/>
</dbReference>
<dbReference type="InterPro" id="IPR003123">
    <property type="entry name" value="VPS9"/>
</dbReference>
<comment type="caution">
    <text evidence="4">The sequence shown here is derived from an EMBL/GenBank/DDBJ whole genome shotgun (WGS) entry which is preliminary data.</text>
</comment>
<dbReference type="SMART" id="SM00167">
    <property type="entry name" value="VPS9"/>
    <property type="match status" value="1"/>
</dbReference>
<dbReference type="PANTHER" id="PTHR23101:SF25">
    <property type="entry name" value="GTPASE-ACTIVATING PROTEIN AND VPS9 DOMAIN-CONTAINING PROTEIN 1"/>
    <property type="match status" value="1"/>
</dbReference>
<dbReference type="GO" id="GO:0005085">
    <property type="term" value="F:guanyl-nucleotide exchange factor activity"/>
    <property type="evidence" value="ECO:0007669"/>
    <property type="project" value="InterPro"/>
</dbReference>
<feature type="compositionally biased region" description="Basic residues" evidence="1">
    <location>
        <begin position="28"/>
        <end position="37"/>
    </location>
</feature>
<sequence>MENASPPGEKAYNNEEKIISETVPKSTSTKKKRRSKTGSKDKIIPPETSSTTTTNTESSNQETNQESVSEQNTNPASDPNVEPEKDSVALETSPQADSKENDQLQLDSSEPTHPENSSTLPLDSNKSAETETKDLSELQEKLDSLNLEAKKQSSSEKSPDSEETPLKLPSRTSTSKFHNAIQELINQFDPLKEANAKKRSIDSINVKSEFMVDNDGFSYNKFLTQLRNPIARPIAKQTKLFLIDFEKRRLPLNLQIKAIQDFYIFISEKMFANEVWASLSEKEKENASEGIEKLVTTRLYHLIFSPSSTDDQAQDKVLREKMNLFRWLKETHLDIPESARNSQFIQFAKAGTLWFISININEFKSPRDKLICILNCCTVIFGLLKHVEGDVGADSFLPLLIYLIVITNPPKLISNVNYISRFRSPERLMSEAGYYLTNVMGAISFIQTMDASCLSISQEDFDRNIELSIWEIESEKRAKMKARANQPYNSNNASPSRGYWTSLIDEDTTEKAAKLLEKGTSFAKSTFEKTNQFVEKIFSEISDATDRTQDHFDSRPQDGNLQRIQENQIQTDNVVEGSEEWKQGLSIIYDMFPNFDKEVCEMILQANEGNVPRSIEQLLDMSLPDNLDFEEPVTVQEEQDTNLSGLDSVGLSNNESIILNPESSKSVGLADSTDLLKASEFDDSSKVAENVSDNEDDWKGQWADDSSDDEDYEPDQFHEVSSGNAEDTPMFISKDNSIVNFEDVVMKSNSKDSSSATTSNDLPVAKKDAESSEQKTPKNEKSTIPTNTNGKEKIPDPSLDKNEL</sequence>
<dbReference type="EMBL" id="MBFS01000411">
    <property type="protein sequence ID" value="PVV02570.1"/>
    <property type="molecule type" value="Genomic_DNA"/>
</dbReference>
<dbReference type="SUPFAM" id="SSF109993">
    <property type="entry name" value="VPS9 domain"/>
    <property type="match status" value="1"/>
</dbReference>
<dbReference type="OrthoDB" id="300289at2759"/>
<dbReference type="GO" id="GO:0030139">
    <property type="term" value="C:endocytic vesicle"/>
    <property type="evidence" value="ECO:0007669"/>
    <property type="project" value="TreeGrafter"/>
</dbReference>
<dbReference type="SUPFAM" id="SSF46934">
    <property type="entry name" value="UBA-like"/>
    <property type="match status" value="1"/>
</dbReference>
<dbReference type="Gene3D" id="1.10.8.10">
    <property type="entry name" value="DNA helicase RuvA subunit, C-terminal domain"/>
    <property type="match status" value="1"/>
</dbReference>
<dbReference type="InterPro" id="IPR045046">
    <property type="entry name" value="Vps9-like"/>
</dbReference>
<feature type="region of interest" description="Disordered" evidence="1">
    <location>
        <begin position="682"/>
        <end position="731"/>
    </location>
</feature>
<feature type="compositionally biased region" description="Low complexity" evidence="1">
    <location>
        <begin position="748"/>
        <end position="761"/>
    </location>
</feature>
<dbReference type="PANTHER" id="PTHR23101">
    <property type="entry name" value="RAB GDP/GTP EXCHANGE FACTOR"/>
    <property type="match status" value="1"/>
</dbReference>
<dbReference type="PROSITE" id="PS51140">
    <property type="entry name" value="CUE"/>
    <property type="match status" value="1"/>
</dbReference>
<dbReference type="GO" id="GO:0005829">
    <property type="term" value="C:cytosol"/>
    <property type="evidence" value="ECO:0007669"/>
    <property type="project" value="TreeGrafter"/>
</dbReference>
<dbReference type="Pfam" id="PF02204">
    <property type="entry name" value="VPS9"/>
    <property type="match status" value="1"/>
</dbReference>
<feature type="compositionally biased region" description="Basic and acidic residues" evidence="1">
    <location>
        <begin position="790"/>
        <end position="804"/>
    </location>
</feature>
<dbReference type="InterPro" id="IPR009060">
    <property type="entry name" value="UBA-like_sf"/>
</dbReference>
<evidence type="ECO:0000256" key="1">
    <source>
        <dbReference type="SAM" id="MobiDB-lite"/>
    </source>
</evidence>
<feature type="domain" description="VPS9" evidence="3">
    <location>
        <begin position="312"/>
        <end position="455"/>
    </location>
</feature>
<reference evidence="4 5" key="1">
    <citation type="journal article" date="2018" name="MBio">
        <title>Comparative Genomics Reveals the Core Gene Toolbox for the Fungus-Insect Symbiosis.</title>
        <authorList>
            <person name="Wang Y."/>
            <person name="Stata M."/>
            <person name="Wang W."/>
            <person name="Stajich J.E."/>
            <person name="White M.M."/>
            <person name="Moncalvo J.M."/>
        </authorList>
    </citation>
    <scope>NUCLEOTIDE SEQUENCE [LARGE SCALE GENOMIC DNA]</scope>
    <source>
        <strain evidence="4 5">SC-DP-2</strain>
    </source>
</reference>
<gene>
    <name evidence="4" type="ORF">BB560_002971</name>
</gene>
<accession>A0A2T9ZDE0</accession>
<evidence type="ECO:0000313" key="4">
    <source>
        <dbReference type="EMBL" id="PVV02570.1"/>
    </source>
</evidence>
<feature type="compositionally biased region" description="Basic and acidic residues" evidence="1">
    <location>
        <begin position="764"/>
        <end position="781"/>
    </location>
</feature>
<dbReference type="Gene3D" id="1.10.246.120">
    <property type="match status" value="1"/>
</dbReference>
<dbReference type="Gene3D" id="1.20.1050.80">
    <property type="entry name" value="VPS9 domain"/>
    <property type="match status" value="1"/>
</dbReference>
<evidence type="ECO:0000259" key="2">
    <source>
        <dbReference type="PROSITE" id="PS51140"/>
    </source>
</evidence>
<name>A0A2T9ZDE0_9FUNG</name>
<feature type="compositionally biased region" description="Polar residues" evidence="1">
    <location>
        <begin position="103"/>
        <end position="125"/>
    </location>
</feature>
<organism evidence="4 5">
    <name type="scientific">Smittium megazygosporum</name>
    <dbReference type="NCBI Taxonomy" id="133381"/>
    <lineage>
        <taxon>Eukaryota</taxon>
        <taxon>Fungi</taxon>
        <taxon>Fungi incertae sedis</taxon>
        <taxon>Zoopagomycota</taxon>
        <taxon>Kickxellomycotina</taxon>
        <taxon>Harpellomycetes</taxon>
        <taxon>Harpellales</taxon>
        <taxon>Legeriomycetaceae</taxon>
        <taxon>Smittium</taxon>
    </lineage>
</organism>
<keyword evidence="5" id="KW-1185">Reference proteome</keyword>
<feature type="region of interest" description="Disordered" evidence="1">
    <location>
        <begin position="147"/>
        <end position="173"/>
    </location>
</feature>
<feature type="region of interest" description="Disordered" evidence="1">
    <location>
        <begin position="1"/>
        <end position="135"/>
    </location>
</feature>
<feature type="compositionally biased region" description="Low complexity" evidence="1">
    <location>
        <begin position="47"/>
        <end position="72"/>
    </location>
</feature>
<protein>
    <recommendedName>
        <fullName evidence="6">VPS9 domain-containing protein</fullName>
    </recommendedName>
</protein>